<gene>
    <name evidence="1" type="ORF">NYPRO_LOCUS6156</name>
</gene>
<name>A0A811Y750_NYCPR</name>
<organism evidence="1 2">
    <name type="scientific">Nyctereutes procyonoides</name>
    <name type="common">Raccoon dog</name>
    <name type="synonym">Canis procyonoides</name>
    <dbReference type="NCBI Taxonomy" id="34880"/>
    <lineage>
        <taxon>Eukaryota</taxon>
        <taxon>Metazoa</taxon>
        <taxon>Chordata</taxon>
        <taxon>Craniata</taxon>
        <taxon>Vertebrata</taxon>
        <taxon>Euteleostomi</taxon>
        <taxon>Mammalia</taxon>
        <taxon>Eutheria</taxon>
        <taxon>Laurasiatheria</taxon>
        <taxon>Carnivora</taxon>
        <taxon>Caniformia</taxon>
        <taxon>Canidae</taxon>
        <taxon>Nyctereutes</taxon>
    </lineage>
</organism>
<accession>A0A811Y750</accession>
<sequence>MWLRTNNFLDKKVKLEKKKKSETHQENGDHMMNFCRLAGPQAELDKYLFKKLTLLQD</sequence>
<keyword evidence="2" id="KW-1185">Reference proteome</keyword>
<protein>
    <submittedName>
        <fullName evidence="1">(raccoon dog) hypothetical protein</fullName>
    </submittedName>
</protein>
<dbReference type="Proteomes" id="UP000645828">
    <property type="component" value="Unassembled WGS sequence"/>
</dbReference>
<dbReference type="AlphaFoldDB" id="A0A811Y750"/>
<proteinExistence type="predicted"/>
<evidence type="ECO:0000313" key="2">
    <source>
        <dbReference type="Proteomes" id="UP000645828"/>
    </source>
</evidence>
<evidence type="ECO:0000313" key="1">
    <source>
        <dbReference type="EMBL" id="CAD7673361.1"/>
    </source>
</evidence>
<comment type="caution">
    <text evidence="1">The sequence shown here is derived from an EMBL/GenBank/DDBJ whole genome shotgun (WGS) entry which is preliminary data.</text>
</comment>
<reference evidence="1" key="1">
    <citation type="submission" date="2020-12" db="EMBL/GenBank/DDBJ databases">
        <authorList>
            <consortium name="Molecular Ecology Group"/>
        </authorList>
    </citation>
    <scope>NUCLEOTIDE SEQUENCE</scope>
    <source>
        <strain evidence="1">TBG_1078</strain>
    </source>
</reference>
<dbReference type="EMBL" id="CAJHUB010000671">
    <property type="protein sequence ID" value="CAD7673361.1"/>
    <property type="molecule type" value="Genomic_DNA"/>
</dbReference>